<accession>A0A9P5MP50</accession>
<evidence type="ECO:0000313" key="1">
    <source>
        <dbReference type="EMBL" id="KAF8469864.1"/>
    </source>
</evidence>
<comment type="caution">
    <text evidence="1">The sequence shown here is derived from an EMBL/GenBank/DDBJ whole genome shotgun (WGS) entry which is preliminary data.</text>
</comment>
<organism evidence="1 2">
    <name type="scientific">Russula ochroleuca</name>
    <dbReference type="NCBI Taxonomy" id="152965"/>
    <lineage>
        <taxon>Eukaryota</taxon>
        <taxon>Fungi</taxon>
        <taxon>Dikarya</taxon>
        <taxon>Basidiomycota</taxon>
        <taxon>Agaricomycotina</taxon>
        <taxon>Agaricomycetes</taxon>
        <taxon>Russulales</taxon>
        <taxon>Russulaceae</taxon>
        <taxon>Russula</taxon>
    </lineage>
</organism>
<protein>
    <submittedName>
        <fullName evidence="1">Uncharacterized protein</fullName>
    </submittedName>
</protein>
<sequence>MALVVCKRCPRTTGMSFHSANWITLALSSPFNKQHCRNRRRPTSVVRYGIIYPAIYPESLYAARESCHRSGRIAQDYARSGAPDAIVARTRDARDVTRDVIVAVAAVPCADVRDVESVPGAMESVFHHLGLGSWIYSSLIKILMRDGTPSRSTSAGSSRVALASLEKSQGYIIAISLGGQLRVPNGIDGCISKHAMNRLVEFVALAETGTLGINGEGGAGVALDTVALLAATMLYLTSGRADWLSGRCCSANRDMGEEWD</sequence>
<dbReference type="InterPro" id="IPR036291">
    <property type="entry name" value="NAD(P)-bd_dom_sf"/>
</dbReference>
<name>A0A9P5MP50_9AGAM</name>
<dbReference type="SUPFAM" id="SSF51735">
    <property type="entry name" value="NAD(P)-binding Rossmann-fold domains"/>
    <property type="match status" value="1"/>
</dbReference>
<proteinExistence type="predicted"/>
<dbReference type="EMBL" id="WHVB01000027">
    <property type="protein sequence ID" value="KAF8469864.1"/>
    <property type="molecule type" value="Genomic_DNA"/>
</dbReference>
<gene>
    <name evidence="1" type="ORF">DFH94DRAFT_812352</name>
</gene>
<dbReference type="AlphaFoldDB" id="A0A9P5MP50"/>
<evidence type="ECO:0000313" key="2">
    <source>
        <dbReference type="Proteomes" id="UP000759537"/>
    </source>
</evidence>
<dbReference type="Proteomes" id="UP000759537">
    <property type="component" value="Unassembled WGS sequence"/>
</dbReference>
<reference evidence="1" key="1">
    <citation type="submission" date="2019-10" db="EMBL/GenBank/DDBJ databases">
        <authorList>
            <consortium name="DOE Joint Genome Institute"/>
            <person name="Kuo A."/>
            <person name="Miyauchi S."/>
            <person name="Kiss E."/>
            <person name="Drula E."/>
            <person name="Kohler A."/>
            <person name="Sanchez-Garcia M."/>
            <person name="Andreopoulos B."/>
            <person name="Barry K.W."/>
            <person name="Bonito G."/>
            <person name="Buee M."/>
            <person name="Carver A."/>
            <person name="Chen C."/>
            <person name="Cichocki N."/>
            <person name="Clum A."/>
            <person name="Culley D."/>
            <person name="Crous P.W."/>
            <person name="Fauchery L."/>
            <person name="Girlanda M."/>
            <person name="Hayes R."/>
            <person name="Keri Z."/>
            <person name="LaButti K."/>
            <person name="Lipzen A."/>
            <person name="Lombard V."/>
            <person name="Magnuson J."/>
            <person name="Maillard F."/>
            <person name="Morin E."/>
            <person name="Murat C."/>
            <person name="Nolan M."/>
            <person name="Ohm R."/>
            <person name="Pangilinan J."/>
            <person name="Pereira M."/>
            <person name="Perotto S."/>
            <person name="Peter M."/>
            <person name="Riley R."/>
            <person name="Sitrit Y."/>
            <person name="Stielow B."/>
            <person name="Szollosi G."/>
            <person name="Zifcakova L."/>
            <person name="Stursova M."/>
            <person name="Spatafora J.W."/>
            <person name="Tedersoo L."/>
            <person name="Vaario L.-M."/>
            <person name="Yamada A."/>
            <person name="Yan M."/>
            <person name="Wang P."/>
            <person name="Xu J."/>
            <person name="Bruns T."/>
            <person name="Baldrian P."/>
            <person name="Vilgalys R."/>
            <person name="Henrissat B."/>
            <person name="Grigoriev I.V."/>
            <person name="Hibbett D."/>
            <person name="Nagy L.G."/>
            <person name="Martin F.M."/>
        </authorList>
    </citation>
    <scope>NUCLEOTIDE SEQUENCE</scope>
    <source>
        <strain evidence="1">Prilba</strain>
    </source>
</reference>
<dbReference type="OrthoDB" id="1933717at2759"/>
<keyword evidence="2" id="KW-1185">Reference proteome</keyword>
<reference evidence="1" key="2">
    <citation type="journal article" date="2020" name="Nat. Commun.">
        <title>Large-scale genome sequencing of mycorrhizal fungi provides insights into the early evolution of symbiotic traits.</title>
        <authorList>
            <person name="Miyauchi S."/>
            <person name="Kiss E."/>
            <person name="Kuo A."/>
            <person name="Drula E."/>
            <person name="Kohler A."/>
            <person name="Sanchez-Garcia M."/>
            <person name="Morin E."/>
            <person name="Andreopoulos B."/>
            <person name="Barry K.W."/>
            <person name="Bonito G."/>
            <person name="Buee M."/>
            <person name="Carver A."/>
            <person name="Chen C."/>
            <person name="Cichocki N."/>
            <person name="Clum A."/>
            <person name="Culley D."/>
            <person name="Crous P.W."/>
            <person name="Fauchery L."/>
            <person name="Girlanda M."/>
            <person name="Hayes R.D."/>
            <person name="Keri Z."/>
            <person name="LaButti K."/>
            <person name="Lipzen A."/>
            <person name="Lombard V."/>
            <person name="Magnuson J."/>
            <person name="Maillard F."/>
            <person name="Murat C."/>
            <person name="Nolan M."/>
            <person name="Ohm R.A."/>
            <person name="Pangilinan J."/>
            <person name="Pereira M.F."/>
            <person name="Perotto S."/>
            <person name="Peter M."/>
            <person name="Pfister S."/>
            <person name="Riley R."/>
            <person name="Sitrit Y."/>
            <person name="Stielow J.B."/>
            <person name="Szollosi G."/>
            <person name="Zifcakova L."/>
            <person name="Stursova M."/>
            <person name="Spatafora J.W."/>
            <person name="Tedersoo L."/>
            <person name="Vaario L.M."/>
            <person name="Yamada A."/>
            <person name="Yan M."/>
            <person name="Wang P."/>
            <person name="Xu J."/>
            <person name="Bruns T."/>
            <person name="Baldrian P."/>
            <person name="Vilgalys R."/>
            <person name="Dunand C."/>
            <person name="Henrissat B."/>
            <person name="Grigoriev I.V."/>
            <person name="Hibbett D."/>
            <person name="Nagy L.G."/>
            <person name="Martin F.M."/>
        </authorList>
    </citation>
    <scope>NUCLEOTIDE SEQUENCE</scope>
    <source>
        <strain evidence="1">Prilba</strain>
    </source>
</reference>